<gene>
    <name evidence="1" type="ORF">A2W52_02805</name>
</gene>
<accession>A0A1G2MKS0</accession>
<protein>
    <submittedName>
        <fullName evidence="1">Uncharacterized protein</fullName>
    </submittedName>
</protein>
<evidence type="ECO:0000313" key="1">
    <source>
        <dbReference type="EMBL" id="OHA23611.1"/>
    </source>
</evidence>
<sequence length="93" mass="11016">MGDVVLWRYTTPSGDEDGGPNYKGHYYFYLSTREIYEVPRGDFVGNFTSDFRKGDWNHNIVYWIDKLDDRSKYDVKTVQEMDKIISTINFIQS</sequence>
<name>A0A1G2MKS0_9BACT</name>
<organism evidence="1 2">
    <name type="scientific">Candidatus Taylorbacteria bacterium RIFCSPHIGHO2_02_49_25</name>
    <dbReference type="NCBI Taxonomy" id="1802305"/>
    <lineage>
        <taxon>Bacteria</taxon>
        <taxon>Candidatus Tayloriibacteriota</taxon>
    </lineage>
</organism>
<proteinExistence type="predicted"/>
<evidence type="ECO:0000313" key="2">
    <source>
        <dbReference type="Proteomes" id="UP000176493"/>
    </source>
</evidence>
<reference evidence="1 2" key="1">
    <citation type="journal article" date="2016" name="Nat. Commun.">
        <title>Thousands of microbial genomes shed light on interconnected biogeochemical processes in an aquifer system.</title>
        <authorList>
            <person name="Anantharaman K."/>
            <person name="Brown C.T."/>
            <person name="Hug L.A."/>
            <person name="Sharon I."/>
            <person name="Castelle C.J."/>
            <person name="Probst A.J."/>
            <person name="Thomas B.C."/>
            <person name="Singh A."/>
            <person name="Wilkins M.J."/>
            <person name="Karaoz U."/>
            <person name="Brodie E.L."/>
            <person name="Williams K.H."/>
            <person name="Hubbard S.S."/>
            <person name="Banfield J.F."/>
        </authorList>
    </citation>
    <scope>NUCLEOTIDE SEQUENCE [LARGE SCALE GENOMIC DNA]</scope>
</reference>
<dbReference type="AlphaFoldDB" id="A0A1G2MKS0"/>
<comment type="caution">
    <text evidence="1">The sequence shown here is derived from an EMBL/GenBank/DDBJ whole genome shotgun (WGS) entry which is preliminary data.</text>
</comment>
<dbReference type="Proteomes" id="UP000176493">
    <property type="component" value="Unassembled WGS sequence"/>
</dbReference>
<dbReference type="EMBL" id="MHRJ01000002">
    <property type="protein sequence ID" value="OHA23611.1"/>
    <property type="molecule type" value="Genomic_DNA"/>
</dbReference>